<proteinExistence type="predicted"/>
<feature type="region of interest" description="Disordered" evidence="1">
    <location>
        <begin position="1"/>
        <end position="40"/>
    </location>
</feature>
<dbReference type="AlphaFoldDB" id="A0A8X6YW71"/>
<comment type="caution">
    <text evidence="3">The sequence shown here is derived from an EMBL/GenBank/DDBJ whole genome shotgun (WGS) entry which is preliminary data.</text>
</comment>
<reference evidence="3" key="1">
    <citation type="submission" date="2020-08" db="EMBL/GenBank/DDBJ databases">
        <title>Multicomponent nature underlies the extraordinary mechanical properties of spider dragline silk.</title>
        <authorList>
            <person name="Kono N."/>
            <person name="Nakamura H."/>
            <person name="Mori M."/>
            <person name="Yoshida Y."/>
            <person name="Ohtoshi R."/>
            <person name="Malay A.D."/>
            <person name="Moran D.A.P."/>
            <person name="Tomita M."/>
            <person name="Numata K."/>
            <person name="Arakawa K."/>
        </authorList>
    </citation>
    <scope>NUCLEOTIDE SEQUENCE</scope>
</reference>
<evidence type="ECO:0000313" key="2">
    <source>
        <dbReference type="EMBL" id="GFY58423.1"/>
    </source>
</evidence>
<sequence length="111" mass="12754">MKFNKVYNRGGAPARSTRGRSTRPINTDKSWSMKEIGNGRRRLRKSRVVLGERRHTKNRRREGDRTVNHQCPRQTERRRFHIPAPASNCLCEKAPLTYGLLNGLSVIVVDG</sequence>
<keyword evidence="4" id="KW-1185">Reference proteome</keyword>
<protein>
    <submittedName>
        <fullName evidence="3">Uncharacterized protein</fullName>
    </submittedName>
</protein>
<accession>A0A8X6YW71</accession>
<gene>
    <name evidence="3" type="ORF">TNIN_260651</name>
    <name evidence="2" type="ORF">TNIN_351061</name>
</gene>
<evidence type="ECO:0000313" key="4">
    <source>
        <dbReference type="Proteomes" id="UP000886998"/>
    </source>
</evidence>
<name>A0A8X6YW71_9ARAC</name>
<dbReference type="Proteomes" id="UP000886998">
    <property type="component" value="Unassembled WGS sequence"/>
</dbReference>
<dbReference type="EMBL" id="BMAV01022219">
    <property type="protein sequence ID" value="GFY76904.1"/>
    <property type="molecule type" value="Genomic_DNA"/>
</dbReference>
<evidence type="ECO:0000256" key="1">
    <source>
        <dbReference type="SAM" id="MobiDB-lite"/>
    </source>
</evidence>
<feature type="region of interest" description="Disordered" evidence="1">
    <location>
        <begin position="52"/>
        <end position="76"/>
    </location>
</feature>
<evidence type="ECO:0000313" key="3">
    <source>
        <dbReference type="EMBL" id="GFY76904.1"/>
    </source>
</evidence>
<organism evidence="3 4">
    <name type="scientific">Trichonephila inaurata madagascariensis</name>
    <dbReference type="NCBI Taxonomy" id="2747483"/>
    <lineage>
        <taxon>Eukaryota</taxon>
        <taxon>Metazoa</taxon>
        <taxon>Ecdysozoa</taxon>
        <taxon>Arthropoda</taxon>
        <taxon>Chelicerata</taxon>
        <taxon>Arachnida</taxon>
        <taxon>Araneae</taxon>
        <taxon>Araneomorphae</taxon>
        <taxon>Entelegynae</taxon>
        <taxon>Araneoidea</taxon>
        <taxon>Nephilidae</taxon>
        <taxon>Trichonephila</taxon>
        <taxon>Trichonephila inaurata</taxon>
    </lineage>
</organism>
<dbReference type="EMBL" id="BMAV01012079">
    <property type="protein sequence ID" value="GFY58423.1"/>
    <property type="molecule type" value="Genomic_DNA"/>
</dbReference>